<reference evidence="1" key="1">
    <citation type="submission" date="2023-08" db="EMBL/GenBank/DDBJ databases">
        <title>Black Yeasts Isolated from many extreme environments.</title>
        <authorList>
            <person name="Coleine C."/>
            <person name="Stajich J.E."/>
            <person name="Selbmann L."/>
        </authorList>
    </citation>
    <scope>NUCLEOTIDE SEQUENCE</scope>
    <source>
        <strain evidence="1">CCFEE 5810</strain>
    </source>
</reference>
<accession>A0AAN7VQW6</accession>
<dbReference type="PANTHER" id="PTHR42085">
    <property type="entry name" value="F-BOX DOMAIN-CONTAINING PROTEIN"/>
    <property type="match status" value="1"/>
</dbReference>
<dbReference type="EMBL" id="JAVRQU010000009">
    <property type="protein sequence ID" value="KAK5698939.1"/>
    <property type="molecule type" value="Genomic_DNA"/>
</dbReference>
<evidence type="ECO:0000313" key="2">
    <source>
        <dbReference type="Proteomes" id="UP001310594"/>
    </source>
</evidence>
<proteinExistence type="predicted"/>
<protein>
    <submittedName>
        <fullName evidence="1">Uncharacterized protein</fullName>
    </submittedName>
</protein>
<dbReference type="PANTHER" id="PTHR42085:SF4">
    <property type="entry name" value="F-BOX DOMAIN-CONTAINING PROTEIN"/>
    <property type="match status" value="1"/>
</dbReference>
<evidence type="ECO:0000313" key="1">
    <source>
        <dbReference type="EMBL" id="KAK5698939.1"/>
    </source>
</evidence>
<organism evidence="1 2">
    <name type="scientific">Elasticomyces elasticus</name>
    <dbReference type="NCBI Taxonomy" id="574655"/>
    <lineage>
        <taxon>Eukaryota</taxon>
        <taxon>Fungi</taxon>
        <taxon>Dikarya</taxon>
        <taxon>Ascomycota</taxon>
        <taxon>Pezizomycotina</taxon>
        <taxon>Dothideomycetes</taxon>
        <taxon>Dothideomycetidae</taxon>
        <taxon>Mycosphaerellales</taxon>
        <taxon>Teratosphaeriaceae</taxon>
        <taxon>Elasticomyces</taxon>
    </lineage>
</organism>
<comment type="caution">
    <text evidence="1">The sequence shown here is derived from an EMBL/GenBank/DDBJ whole genome shotgun (WGS) entry which is preliminary data.</text>
</comment>
<dbReference type="InterPro" id="IPR038883">
    <property type="entry name" value="AN11006-like"/>
</dbReference>
<name>A0AAN7VQW6_9PEZI</name>
<gene>
    <name evidence="1" type="ORF">LTR97_006588</name>
</gene>
<dbReference type="Proteomes" id="UP001310594">
    <property type="component" value="Unassembled WGS sequence"/>
</dbReference>
<dbReference type="AlphaFoldDB" id="A0AAN7VQW6"/>
<sequence length="218" mass="24898">MADQSASRLLSLPAELRNACWSLVLIHDMEQETIRPMQTSTRCDQARRICVNVLRTCKQVWKEATPILYGDNMFLAHTTLLAALPAFLLRTMPVRVPMPPVKHRRVADMIRRYYLYLRLDTDPRFTRLQAEESFTGVDELEIEVFQSMYGSCDFSVLHLFEDVRDVGKVLIKGSLGDRKYADWLAHCMMSPPGTHVPAYSEQYIGGSAVSHACIHGHR</sequence>